<keyword evidence="4" id="KW-0808">Transferase</keyword>
<feature type="domain" description="DNA-directed RNA polymerase subunit 2 hybrid-binding" evidence="7">
    <location>
        <begin position="136"/>
        <end position="238"/>
    </location>
</feature>
<dbReference type="InterPro" id="IPR014724">
    <property type="entry name" value="RNA_pol_RPB2_OB-fold"/>
</dbReference>
<dbReference type="GO" id="GO:0000428">
    <property type="term" value="C:DNA-directed RNA polymerase complex"/>
    <property type="evidence" value="ECO:0007669"/>
    <property type="project" value="UniProtKB-KW"/>
</dbReference>
<dbReference type="Proteomes" id="UP000631114">
    <property type="component" value="Unassembled WGS sequence"/>
</dbReference>
<dbReference type="InterPro" id="IPR015712">
    <property type="entry name" value="DNA-dir_RNA_pol_su2"/>
</dbReference>
<accession>A0A835H5J1</accession>
<organism evidence="9 10">
    <name type="scientific">Coptis chinensis</name>
    <dbReference type="NCBI Taxonomy" id="261450"/>
    <lineage>
        <taxon>Eukaryota</taxon>
        <taxon>Viridiplantae</taxon>
        <taxon>Streptophyta</taxon>
        <taxon>Embryophyta</taxon>
        <taxon>Tracheophyta</taxon>
        <taxon>Spermatophyta</taxon>
        <taxon>Magnoliopsida</taxon>
        <taxon>Ranunculales</taxon>
        <taxon>Ranunculaceae</taxon>
        <taxon>Coptidoideae</taxon>
        <taxon>Coptis</taxon>
    </lineage>
</organism>
<dbReference type="InterPro" id="IPR007120">
    <property type="entry name" value="DNA-dir_RNAP_su2_dom"/>
</dbReference>
<evidence type="ECO:0000256" key="2">
    <source>
        <dbReference type="ARBA" id="ARBA00012418"/>
    </source>
</evidence>
<proteinExistence type="inferred from homology"/>
<evidence type="ECO:0000259" key="7">
    <source>
        <dbReference type="Pfam" id="PF00562"/>
    </source>
</evidence>
<evidence type="ECO:0000256" key="4">
    <source>
        <dbReference type="ARBA" id="ARBA00022679"/>
    </source>
</evidence>
<dbReference type="GO" id="GO:0032549">
    <property type="term" value="F:ribonucleoside binding"/>
    <property type="evidence" value="ECO:0007669"/>
    <property type="project" value="InterPro"/>
</dbReference>
<dbReference type="GO" id="GO:0003677">
    <property type="term" value="F:DNA binding"/>
    <property type="evidence" value="ECO:0007669"/>
    <property type="project" value="InterPro"/>
</dbReference>
<feature type="domain" description="RNA polymerase Rpb2" evidence="8">
    <location>
        <begin position="7"/>
        <end position="37"/>
    </location>
</feature>
<dbReference type="InterPro" id="IPR037033">
    <property type="entry name" value="DNA-dir_RNAP_su2_hyb_sf"/>
</dbReference>
<evidence type="ECO:0000256" key="6">
    <source>
        <dbReference type="ARBA" id="ARBA00023163"/>
    </source>
</evidence>
<keyword evidence="10" id="KW-1185">Reference proteome</keyword>
<dbReference type="OrthoDB" id="1739893at2759"/>
<dbReference type="SUPFAM" id="SSF64484">
    <property type="entry name" value="beta and beta-prime subunits of DNA dependent RNA-polymerase"/>
    <property type="match status" value="1"/>
</dbReference>
<dbReference type="AlphaFoldDB" id="A0A835H5J1"/>
<evidence type="ECO:0000256" key="5">
    <source>
        <dbReference type="ARBA" id="ARBA00022695"/>
    </source>
</evidence>
<keyword evidence="6" id="KW-0804">Transcription</keyword>
<dbReference type="GO" id="GO:0006351">
    <property type="term" value="P:DNA-templated transcription"/>
    <property type="evidence" value="ECO:0007669"/>
    <property type="project" value="InterPro"/>
</dbReference>
<dbReference type="PANTHER" id="PTHR20856">
    <property type="entry name" value="DNA-DIRECTED RNA POLYMERASE I SUBUNIT 2"/>
    <property type="match status" value="1"/>
</dbReference>
<evidence type="ECO:0000256" key="1">
    <source>
        <dbReference type="ARBA" id="ARBA00006835"/>
    </source>
</evidence>
<comment type="similarity">
    <text evidence="1">Belongs to the RNA polymerase beta chain family.</text>
</comment>
<sequence length="243" mass="27297">MYHNSLQEVEIKRDQQHEEVRIFTDSGRILRPLLVVENLKKINLLKGGYNIHSLMNEGVIELVGIEEEEDCQTAWGVKYLFSEEKNAIVAVNVHQGYNQEDSLVMNRASLEHGMFRTEHIRCYKAESGDIVIGKCAESGADHSIKLKHTERGKVQKVILSANDEGTNFVAVSLRQVRSPIVGDKFSSMRQKGVIGLLESQEIFPFTHQGIVPDIVINPHAFPTRQTPGQLLEAALEKESLVVV</sequence>
<dbReference type="Gene3D" id="2.40.50.150">
    <property type="match status" value="2"/>
</dbReference>
<reference evidence="9 10" key="1">
    <citation type="submission" date="2020-10" db="EMBL/GenBank/DDBJ databases">
        <title>The Coptis chinensis genome and diversification of protoberbering-type alkaloids.</title>
        <authorList>
            <person name="Wang B."/>
            <person name="Shu S."/>
            <person name="Song C."/>
            <person name="Liu Y."/>
        </authorList>
    </citation>
    <scope>NUCLEOTIDE SEQUENCE [LARGE SCALE GENOMIC DNA]</scope>
    <source>
        <strain evidence="9">HL-2020</strain>
        <tissue evidence="9">Leaf</tissue>
    </source>
</reference>
<feature type="domain" description="DNA-directed RNA polymerase subunit 2 hybrid-binding" evidence="7">
    <location>
        <begin position="83"/>
        <end position="126"/>
    </location>
</feature>
<dbReference type="Gene3D" id="2.40.270.10">
    <property type="entry name" value="DNA-directed RNA polymerase, subunit 2, domain 6"/>
    <property type="match status" value="2"/>
</dbReference>
<dbReference type="EMBL" id="JADFTS010000008">
    <property type="protein sequence ID" value="KAF9591993.1"/>
    <property type="molecule type" value="Genomic_DNA"/>
</dbReference>
<keyword evidence="5" id="KW-0548">Nucleotidyltransferase</keyword>
<evidence type="ECO:0000313" key="10">
    <source>
        <dbReference type="Proteomes" id="UP000631114"/>
    </source>
</evidence>
<dbReference type="Pfam" id="PF04566">
    <property type="entry name" value="RNA_pol_Rpb2_4"/>
    <property type="match status" value="1"/>
</dbReference>
<keyword evidence="3" id="KW-0240">DNA-directed RNA polymerase</keyword>
<protein>
    <recommendedName>
        <fullName evidence="2">DNA-directed RNA polymerase</fullName>
        <ecNumber evidence="2">2.7.7.6</ecNumber>
    </recommendedName>
</protein>
<gene>
    <name evidence="9" type="ORF">IFM89_011576</name>
</gene>
<dbReference type="InterPro" id="IPR007646">
    <property type="entry name" value="RNA_pol_Rpb2_4"/>
</dbReference>
<dbReference type="GO" id="GO:0003899">
    <property type="term" value="F:DNA-directed RNA polymerase activity"/>
    <property type="evidence" value="ECO:0007669"/>
    <property type="project" value="UniProtKB-EC"/>
</dbReference>
<evidence type="ECO:0000259" key="8">
    <source>
        <dbReference type="Pfam" id="PF04566"/>
    </source>
</evidence>
<evidence type="ECO:0000313" key="9">
    <source>
        <dbReference type="EMBL" id="KAF9591993.1"/>
    </source>
</evidence>
<comment type="caution">
    <text evidence="9">The sequence shown here is derived from an EMBL/GenBank/DDBJ whole genome shotgun (WGS) entry which is preliminary data.</text>
</comment>
<name>A0A835H5J1_9MAGN</name>
<dbReference type="Pfam" id="PF00562">
    <property type="entry name" value="RNA_pol_Rpb2_6"/>
    <property type="match status" value="2"/>
</dbReference>
<evidence type="ECO:0000256" key="3">
    <source>
        <dbReference type="ARBA" id="ARBA00022478"/>
    </source>
</evidence>
<dbReference type="EC" id="2.7.7.6" evidence="2"/>